<evidence type="ECO:0000313" key="7">
    <source>
        <dbReference type="EMBL" id="TMQ71885.1"/>
    </source>
</evidence>
<feature type="transmembrane region" description="Helical" evidence="5">
    <location>
        <begin position="37"/>
        <end position="56"/>
    </location>
</feature>
<dbReference type="Proteomes" id="UP000319771">
    <property type="component" value="Unassembled WGS sequence"/>
</dbReference>
<gene>
    <name evidence="7" type="ORF">E6K81_09010</name>
</gene>
<dbReference type="InterPro" id="IPR052902">
    <property type="entry name" value="ABC-2_transporter"/>
</dbReference>
<organism evidence="7 8">
    <name type="scientific">Eiseniibacteriota bacterium</name>
    <dbReference type="NCBI Taxonomy" id="2212470"/>
    <lineage>
        <taxon>Bacteria</taxon>
        <taxon>Candidatus Eiseniibacteriota</taxon>
    </lineage>
</organism>
<dbReference type="GO" id="GO:0140359">
    <property type="term" value="F:ABC-type transporter activity"/>
    <property type="evidence" value="ECO:0007669"/>
    <property type="project" value="InterPro"/>
</dbReference>
<dbReference type="PANTHER" id="PTHR43027">
    <property type="entry name" value="DOXORUBICIN RESISTANCE ABC TRANSPORTER PERMEASE PROTEIN DRRC-RELATED"/>
    <property type="match status" value="1"/>
</dbReference>
<feature type="transmembrane region" description="Helical" evidence="5">
    <location>
        <begin position="68"/>
        <end position="87"/>
    </location>
</feature>
<dbReference type="InterPro" id="IPR047817">
    <property type="entry name" value="ABC2_TM_bact-type"/>
</dbReference>
<keyword evidence="5" id="KW-0813">Transport</keyword>
<evidence type="ECO:0000313" key="8">
    <source>
        <dbReference type="Proteomes" id="UP000319771"/>
    </source>
</evidence>
<name>A0A538U7L6_UNCEI</name>
<feature type="domain" description="ABC transmembrane type-2" evidence="6">
    <location>
        <begin position="36"/>
        <end position="264"/>
    </location>
</feature>
<comment type="caution">
    <text evidence="7">The sequence shown here is derived from an EMBL/GenBank/DDBJ whole genome shotgun (WGS) entry which is preliminary data.</text>
</comment>
<feature type="transmembrane region" description="Helical" evidence="5">
    <location>
        <begin position="154"/>
        <end position="176"/>
    </location>
</feature>
<sequence length="279" mass="30259">MSPARADGRPGDLALNLRATWGRMYVRVVGSAREPTWIMSDAVFPALSMASFVLLYRALGAPRSFESLAVLGGIMATYWINVLWGMGAQLYWEKQSGQLQLYFIAPCSRMSILTGMALGGIFMTTTRAIFSIAVGFGLLGVRVAPFALAPLLLVFVVTMTALYGLGMTLASLFLLYGREAWHVCNALQEPVFFLSGLYFPLRALGALGAVAAGIVPLGLGVDAMRQVILGPAARGWLPVRVEVAILAVLAVVFLILARASLRYLEALSKREGRLTQRWQ</sequence>
<feature type="transmembrane region" description="Helical" evidence="5">
    <location>
        <begin position="239"/>
        <end position="261"/>
    </location>
</feature>
<comment type="similarity">
    <text evidence="5">Belongs to the ABC-2 integral membrane protein family.</text>
</comment>
<reference evidence="7 8" key="1">
    <citation type="journal article" date="2019" name="Nat. Microbiol.">
        <title>Mediterranean grassland soil C-N compound turnover is dependent on rainfall and depth, and is mediated by genomically divergent microorganisms.</title>
        <authorList>
            <person name="Diamond S."/>
            <person name="Andeer P.F."/>
            <person name="Li Z."/>
            <person name="Crits-Christoph A."/>
            <person name="Burstein D."/>
            <person name="Anantharaman K."/>
            <person name="Lane K.R."/>
            <person name="Thomas B.C."/>
            <person name="Pan C."/>
            <person name="Northen T.R."/>
            <person name="Banfield J.F."/>
        </authorList>
    </citation>
    <scope>NUCLEOTIDE SEQUENCE [LARGE SCALE GENOMIC DNA]</scope>
    <source>
        <strain evidence="7">WS_11</strain>
    </source>
</reference>
<evidence type="ECO:0000256" key="4">
    <source>
        <dbReference type="ARBA" id="ARBA00023136"/>
    </source>
</evidence>
<dbReference type="PANTHER" id="PTHR43027:SF1">
    <property type="entry name" value="DOXORUBICIN RESISTANCE ABC TRANSPORTER PERMEASE PROTEIN DRRC-RELATED"/>
    <property type="match status" value="1"/>
</dbReference>
<evidence type="ECO:0000256" key="5">
    <source>
        <dbReference type="RuleBase" id="RU361157"/>
    </source>
</evidence>
<accession>A0A538U7L6</accession>
<evidence type="ECO:0000256" key="1">
    <source>
        <dbReference type="ARBA" id="ARBA00004141"/>
    </source>
</evidence>
<feature type="transmembrane region" description="Helical" evidence="5">
    <location>
        <begin position="197"/>
        <end position="219"/>
    </location>
</feature>
<dbReference type="GO" id="GO:0043190">
    <property type="term" value="C:ATP-binding cassette (ABC) transporter complex"/>
    <property type="evidence" value="ECO:0007669"/>
    <property type="project" value="InterPro"/>
</dbReference>
<feature type="transmembrane region" description="Helical" evidence="5">
    <location>
        <begin position="99"/>
        <end position="122"/>
    </location>
</feature>
<comment type="subcellular location">
    <subcellularLocation>
        <location evidence="5">Cell membrane</location>
        <topology evidence="5">Multi-pass membrane protein</topology>
    </subcellularLocation>
    <subcellularLocation>
        <location evidence="1">Membrane</location>
        <topology evidence="1">Multi-pass membrane protein</topology>
    </subcellularLocation>
</comment>
<dbReference type="Pfam" id="PF01061">
    <property type="entry name" value="ABC2_membrane"/>
    <property type="match status" value="1"/>
</dbReference>
<feature type="transmembrane region" description="Helical" evidence="5">
    <location>
        <begin position="129"/>
        <end position="148"/>
    </location>
</feature>
<keyword evidence="3 5" id="KW-1133">Transmembrane helix</keyword>
<keyword evidence="5" id="KW-1003">Cell membrane</keyword>
<protein>
    <recommendedName>
        <fullName evidence="5">Transport permease protein</fullName>
    </recommendedName>
</protein>
<dbReference type="PROSITE" id="PS51012">
    <property type="entry name" value="ABC_TM2"/>
    <property type="match status" value="1"/>
</dbReference>
<dbReference type="AlphaFoldDB" id="A0A538U7L6"/>
<proteinExistence type="inferred from homology"/>
<evidence type="ECO:0000256" key="3">
    <source>
        <dbReference type="ARBA" id="ARBA00022989"/>
    </source>
</evidence>
<keyword evidence="4 5" id="KW-0472">Membrane</keyword>
<keyword evidence="2 5" id="KW-0812">Transmembrane</keyword>
<dbReference type="PIRSF" id="PIRSF006648">
    <property type="entry name" value="DrrB"/>
    <property type="match status" value="1"/>
</dbReference>
<dbReference type="EMBL" id="VBPB01000134">
    <property type="protein sequence ID" value="TMQ71885.1"/>
    <property type="molecule type" value="Genomic_DNA"/>
</dbReference>
<evidence type="ECO:0000256" key="2">
    <source>
        <dbReference type="ARBA" id="ARBA00022692"/>
    </source>
</evidence>
<evidence type="ECO:0000259" key="6">
    <source>
        <dbReference type="PROSITE" id="PS51012"/>
    </source>
</evidence>
<dbReference type="InterPro" id="IPR000412">
    <property type="entry name" value="ABC_2_transport"/>
</dbReference>
<dbReference type="InterPro" id="IPR013525">
    <property type="entry name" value="ABC2_TM"/>
</dbReference>